<dbReference type="EMBL" id="CM046395">
    <property type="protein sequence ID" value="KAI8542153.1"/>
    <property type="molecule type" value="Genomic_DNA"/>
</dbReference>
<gene>
    <name evidence="1" type="ORF">RHMOL_Rhmol08G0116700</name>
</gene>
<evidence type="ECO:0000313" key="2">
    <source>
        <dbReference type="Proteomes" id="UP001062846"/>
    </source>
</evidence>
<name>A0ACC0MPD7_RHOML</name>
<organism evidence="1 2">
    <name type="scientific">Rhododendron molle</name>
    <name type="common">Chinese azalea</name>
    <name type="synonym">Azalea mollis</name>
    <dbReference type="NCBI Taxonomy" id="49168"/>
    <lineage>
        <taxon>Eukaryota</taxon>
        <taxon>Viridiplantae</taxon>
        <taxon>Streptophyta</taxon>
        <taxon>Embryophyta</taxon>
        <taxon>Tracheophyta</taxon>
        <taxon>Spermatophyta</taxon>
        <taxon>Magnoliopsida</taxon>
        <taxon>eudicotyledons</taxon>
        <taxon>Gunneridae</taxon>
        <taxon>Pentapetalae</taxon>
        <taxon>asterids</taxon>
        <taxon>Ericales</taxon>
        <taxon>Ericaceae</taxon>
        <taxon>Ericoideae</taxon>
        <taxon>Rhodoreae</taxon>
        <taxon>Rhododendron</taxon>
    </lineage>
</organism>
<comment type="caution">
    <text evidence="1">The sequence shown here is derived from an EMBL/GenBank/DDBJ whole genome shotgun (WGS) entry which is preliminary data.</text>
</comment>
<proteinExistence type="predicted"/>
<dbReference type="Proteomes" id="UP001062846">
    <property type="component" value="Chromosome 8"/>
</dbReference>
<sequence>MAFLTRRTSLVGLYSRHRPTLPLTPQSNSINTTAYYLLLCLNPNSPARTRTNS</sequence>
<evidence type="ECO:0000313" key="1">
    <source>
        <dbReference type="EMBL" id="KAI8542153.1"/>
    </source>
</evidence>
<keyword evidence="2" id="KW-1185">Reference proteome</keyword>
<protein>
    <submittedName>
        <fullName evidence="1">Uncharacterized protein</fullName>
    </submittedName>
</protein>
<reference evidence="1" key="1">
    <citation type="submission" date="2022-02" db="EMBL/GenBank/DDBJ databases">
        <title>Plant Genome Project.</title>
        <authorList>
            <person name="Zhang R.-G."/>
        </authorList>
    </citation>
    <scope>NUCLEOTIDE SEQUENCE</scope>
    <source>
        <strain evidence="1">AT1</strain>
    </source>
</reference>
<accession>A0ACC0MPD7</accession>